<reference evidence="1" key="2">
    <citation type="submission" date="2022-01" db="EMBL/GenBank/DDBJ databases">
        <authorList>
            <person name="Yamashiro T."/>
            <person name="Shiraishi A."/>
            <person name="Satake H."/>
            <person name="Nakayama K."/>
        </authorList>
    </citation>
    <scope>NUCLEOTIDE SEQUENCE</scope>
</reference>
<organism evidence="1 2">
    <name type="scientific">Tanacetum coccineum</name>
    <dbReference type="NCBI Taxonomy" id="301880"/>
    <lineage>
        <taxon>Eukaryota</taxon>
        <taxon>Viridiplantae</taxon>
        <taxon>Streptophyta</taxon>
        <taxon>Embryophyta</taxon>
        <taxon>Tracheophyta</taxon>
        <taxon>Spermatophyta</taxon>
        <taxon>Magnoliopsida</taxon>
        <taxon>eudicotyledons</taxon>
        <taxon>Gunneridae</taxon>
        <taxon>Pentapetalae</taxon>
        <taxon>asterids</taxon>
        <taxon>campanulids</taxon>
        <taxon>Asterales</taxon>
        <taxon>Asteraceae</taxon>
        <taxon>Asteroideae</taxon>
        <taxon>Anthemideae</taxon>
        <taxon>Anthemidinae</taxon>
        <taxon>Tanacetum</taxon>
    </lineage>
</organism>
<evidence type="ECO:0000313" key="2">
    <source>
        <dbReference type="Proteomes" id="UP001151760"/>
    </source>
</evidence>
<sequence>MKDVRYHSSGNFLKFVNFNTSSLQERRTGFAAALAVLITEASQKPVTRVWSSFGDVRPECLWLSDIELLLVALTSHVGGLHPLKNDNGRLWQSRVSDELSTIDSSACVDLPGDFGKDLDMAIA</sequence>
<dbReference type="EMBL" id="BQNB010009722">
    <property type="protein sequence ID" value="GJS67492.1"/>
    <property type="molecule type" value="Genomic_DNA"/>
</dbReference>
<keyword evidence="2" id="KW-1185">Reference proteome</keyword>
<reference evidence="1" key="1">
    <citation type="journal article" date="2022" name="Int. J. Mol. Sci.">
        <title>Draft Genome of Tanacetum Coccineum: Genomic Comparison of Closely Related Tanacetum-Family Plants.</title>
        <authorList>
            <person name="Yamashiro T."/>
            <person name="Shiraishi A."/>
            <person name="Nakayama K."/>
            <person name="Satake H."/>
        </authorList>
    </citation>
    <scope>NUCLEOTIDE SEQUENCE</scope>
</reference>
<accession>A0ABQ4XR33</accession>
<protein>
    <submittedName>
        <fullName evidence="1">Uncharacterized protein</fullName>
    </submittedName>
</protein>
<proteinExistence type="predicted"/>
<gene>
    <name evidence="1" type="ORF">Tco_0682056</name>
</gene>
<dbReference type="Proteomes" id="UP001151760">
    <property type="component" value="Unassembled WGS sequence"/>
</dbReference>
<evidence type="ECO:0000313" key="1">
    <source>
        <dbReference type="EMBL" id="GJS67492.1"/>
    </source>
</evidence>
<name>A0ABQ4XR33_9ASTR</name>
<comment type="caution">
    <text evidence="1">The sequence shown here is derived from an EMBL/GenBank/DDBJ whole genome shotgun (WGS) entry which is preliminary data.</text>
</comment>